<feature type="region of interest" description="Disordered" evidence="1">
    <location>
        <begin position="1"/>
        <end position="25"/>
    </location>
</feature>
<keyword evidence="3" id="KW-1185">Reference proteome</keyword>
<reference evidence="2 3" key="1">
    <citation type="submission" date="2020-06" db="EMBL/GenBank/DDBJ databases">
        <title>Transcriptomic and genomic resources for Thalictrum thalictroides and T. hernandezii: Facilitating candidate gene discovery in an emerging model plant lineage.</title>
        <authorList>
            <person name="Arias T."/>
            <person name="Riano-Pachon D.M."/>
            <person name="Di Stilio V.S."/>
        </authorList>
    </citation>
    <scope>NUCLEOTIDE SEQUENCE [LARGE SCALE GENOMIC DNA]</scope>
    <source>
        <strain evidence="3">cv. WT478/WT964</strain>
        <tissue evidence="2">Leaves</tissue>
    </source>
</reference>
<name>A0A7J6XFJ4_THATH</name>
<organism evidence="2 3">
    <name type="scientific">Thalictrum thalictroides</name>
    <name type="common">Rue-anemone</name>
    <name type="synonym">Anemone thalictroides</name>
    <dbReference type="NCBI Taxonomy" id="46969"/>
    <lineage>
        <taxon>Eukaryota</taxon>
        <taxon>Viridiplantae</taxon>
        <taxon>Streptophyta</taxon>
        <taxon>Embryophyta</taxon>
        <taxon>Tracheophyta</taxon>
        <taxon>Spermatophyta</taxon>
        <taxon>Magnoliopsida</taxon>
        <taxon>Ranunculales</taxon>
        <taxon>Ranunculaceae</taxon>
        <taxon>Thalictroideae</taxon>
        <taxon>Thalictrum</taxon>
    </lineage>
</organism>
<dbReference type="Proteomes" id="UP000554482">
    <property type="component" value="Unassembled WGS sequence"/>
</dbReference>
<evidence type="ECO:0000313" key="2">
    <source>
        <dbReference type="EMBL" id="KAF5208309.1"/>
    </source>
</evidence>
<evidence type="ECO:0000256" key="1">
    <source>
        <dbReference type="SAM" id="MobiDB-lite"/>
    </source>
</evidence>
<evidence type="ECO:0000313" key="3">
    <source>
        <dbReference type="Proteomes" id="UP000554482"/>
    </source>
</evidence>
<proteinExistence type="predicted"/>
<dbReference type="EMBL" id="JABWDY010000169">
    <property type="protein sequence ID" value="KAF5208309.1"/>
    <property type="molecule type" value="Genomic_DNA"/>
</dbReference>
<protein>
    <submittedName>
        <fullName evidence="2">Uncharacterized protein</fullName>
    </submittedName>
</protein>
<dbReference type="AlphaFoldDB" id="A0A7J6XFJ4"/>
<gene>
    <name evidence="2" type="ORF">FRX31_002116</name>
</gene>
<accession>A0A7J6XFJ4</accession>
<sequence length="78" mass="8734">MTPQLGEGNHRNKGQGTRQGTRKGKKGSWFTFEFCGVWKSGIEVAEEADGWYLLCNVSLNFQQALFCTVAVGMKLDKF</sequence>
<comment type="caution">
    <text evidence="2">The sequence shown here is derived from an EMBL/GenBank/DDBJ whole genome shotgun (WGS) entry which is preliminary data.</text>
</comment>